<reference evidence="2 3" key="1">
    <citation type="journal article" date="2013" name="ISME J.">
        <title>Metabolic model for the filamentous 'Candidatus Microthrix parvicella' based on genomic and metagenomic analyses.</title>
        <authorList>
            <person name="Jon McIlroy S."/>
            <person name="Kristiansen R."/>
            <person name="Albertsen M."/>
            <person name="Michael Karst S."/>
            <person name="Rossetti S."/>
            <person name="Lund Nielsen J."/>
            <person name="Tandoi V."/>
            <person name="James Seviour R."/>
            <person name="Nielsen P.H."/>
        </authorList>
    </citation>
    <scope>NUCLEOTIDE SEQUENCE [LARGE SCALE GENOMIC DNA]</scope>
    <source>
        <strain evidence="2 3">RN1</strain>
    </source>
</reference>
<protein>
    <recommendedName>
        <fullName evidence="4">HPr kinase</fullName>
    </recommendedName>
</protein>
<feature type="compositionally biased region" description="Low complexity" evidence="1">
    <location>
        <begin position="301"/>
        <end position="313"/>
    </location>
</feature>
<gene>
    <name evidence="2" type="ORF">BN381_480020</name>
</gene>
<accession>R4Z2A6</accession>
<dbReference type="HOGENOM" id="CLU_682752_0_0_11"/>
<comment type="caution">
    <text evidence="2">The sequence shown here is derived from an EMBL/GenBank/DDBJ whole genome shotgun (WGS) entry which is preliminary data.</text>
</comment>
<evidence type="ECO:0000313" key="2">
    <source>
        <dbReference type="EMBL" id="CCM64838.1"/>
    </source>
</evidence>
<feature type="region of interest" description="Disordered" evidence="1">
    <location>
        <begin position="292"/>
        <end position="318"/>
    </location>
</feature>
<evidence type="ECO:0000313" key="3">
    <source>
        <dbReference type="Proteomes" id="UP000018291"/>
    </source>
</evidence>
<dbReference type="AlphaFoldDB" id="R4Z2A6"/>
<dbReference type="Proteomes" id="UP000018291">
    <property type="component" value="Unassembled WGS sequence"/>
</dbReference>
<dbReference type="InterPro" id="IPR027417">
    <property type="entry name" value="P-loop_NTPase"/>
</dbReference>
<dbReference type="RefSeq" id="WP_012229157.1">
    <property type="nucleotide sequence ID" value="NZ_HG422565.1"/>
</dbReference>
<organism evidence="2 3">
    <name type="scientific">Candidatus Neomicrothrix parvicella RN1</name>
    <dbReference type="NCBI Taxonomy" id="1229780"/>
    <lineage>
        <taxon>Bacteria</taxon>
        <taxon>Bacillati</taxon>
        <taxon>Actinomycetota</taxon>
        <taxon>Acidimicrobiia</taxon>
        <taxon>Acidimicrobiales</taxon>
        <taxon>Microthrixaceae</taxon>
        <taxon>Candidatus Neomicrothrix</taxon>
    </lineage>
</organism>
<dbReference type="SUPFAM" id="SSF53795">
    <property type="entry name" value="PEP carboxykinase-like"/>
    <property type="match status" value="1"/>
</dbReference>
<evidence type="ECO:0000256" key="1">
    <source>
        <dbReference type="SAM" id="MobiDB-lite"/>
    </source>
</evidence>
<sequence length="403" mass="42587">MGDAVAPVGAHSPDPILNGLLSQLFEGSDWIGDPIKVTWANHRGSSAASSRHSAEDQPGSDGSQLVDWGVGRFGQQPTALHEALVLIVQRQIRLALEADPHRLHLHGALIGDVGERHHRVLLLGASGAGKSTMAAQLVHLGLGYATDEMVAVDADCSVEAVRKPLKLRHGAKAHYPNLESLVDPLLRGVIGDVPIAPDAGQWLGEGRTHLSDVVLLSRHDAGPGCPEPCPELQRVPAVTMTRRMAENAFDFSRFGVGRSLLNLARLAASTQCWELSYCDSQRSAPMLAGLVGHRRSKPGSRRSAPPSTSARTSPVPPEPIVLVGDGSVGAVGGSLVGLRVGDAGLVCRPDPPEHVLVELNDQAFDVWQLGRLGLTPGEISSKTGLPPDTVLACLSTLRESDLL</sequence>
<proteinExistence type="predicted"/>
<evidence type="ECO:0008006" key="4">
    <source>
        <dbReference type="Google" id="ProtNLM"/>
    </source>
</evidence>
<name>R4Z2A6_9ACTN</name>
<dbReference type="Gene3D" id="3.40.50.300">
    <property type="entry name" value="P-loop containing nucleotide triphosphate hydrolases"/>
    <property type="match status" value="1"/>
</dbReference>
<dbReference type="STRING" id="1229780.BN381_480020"/>
<keyword evidence="3" id="KW-1185">Reference proteome</keyword>
<dbReference type="EMBL" id="CANL01000043">
    <property type="protein sequence ID" value="CCM64838.1"/>
    <property type="molecule type" value="Genomic_DNA"/>
</dbReference>